<keyword evidence="5" id="KW-0949">S-adenosyl-L-methionine</keyword>
<sequence>MKSKYSETETETEWLFKDLLEENGYFDSEDLIIEFKDKTKSEKVKKLLSNASKKGSKNGIPDFIIRSNKHPDIIFLIECKADIRQHESKSRDKYADYAVDGVLLYSSFVSKEFDVLSIAISGTSSNYKVDAFWQLKGTDNVNQVDADKLLPYSNYLRLILESDEAFHRDYNALLVYAKTLNTDLHKKKIKESNRALLISGILVALQNKVFRISYKENKTPQDLITSLLNAISSELRADKSKNKNADTVLGAFNFIRSNKTFEDDKTGLLNLLSVINSIKDNVYTFLDKYKYIDTLSQFYIEFLRYANTDKGLGIVLTPLHIAQLFAKMAGVNKDTVVLDNAAGTGGFLVAAMGEMILDAGDDEKKILDIKKNQIYGIEYEDSILALLVSNMIIHSDGRSNIYWGNSFDIIPDKLLKYKDYNKNKKEDEIIQSLKYENINLDENKIDVGLLNPPFKMATDDTEEFEFIFSNLNAIKKGGTVIALIPTSVINDTSGVNYINKKKLLRNHTLEAVVSLPEDLFANSKTSIVTVGIVITAHIPHPKLKETWFGYWRDDKFVKTKNLGRADINQEWYGENKLQEQWLSSFINKKEDYQFSIKRRVTADDEWLAEAYLKTNYSSLTIDTVLKPCYQYMAFRIENGNIGDEQEFIEIKNNIILLHSKLNVKHQMRLDDIFYMYNGVTSSSVEVQEDKLSDNYLPYVRPSKRQSTSYAGFVDSNTVRDEKKFPMDTLYVSTDGAGSHTYAYVSIENFIPNSNVVVLEPKYNMDLETKLLYAAYITANRFKFSYGRKPKGERLGELLLPVV</sequence>
<reference evidence="9 10" key="1">
    <citation type="submission" date="2011-01" db="EMBL/GenBank/DDBJ databases">
        <authorList>
            <person name="Muzny D."/>
            <person name="Qin X."/>
            <person name="Deng J."/>
            <person name="Jiang H."/>
            <person name="Liu Y."/>
            <person name="Qu J."/>
            <person name="Song X.-Z."/>
            <person name="Zhang L."/>
            <person name="Thornton R."/>
            <person name="Coyle M."/>
            <person name="Francisco L."/>
            <person name="Jackson L."/>
            <person name="Javaid M."/>
            <person name="Korchina V."/>
            <person name="Kovar C."/>
            <person name="Mata R."/>
            <person name="Mathew T."/>
            <person name="Ngo R."/>
            <person name="Nguyen L."/>
            <person name="Nguyen N."/>
            <person name="Okwuonu G."/>
            <person name="Ongeri F."/>
            <person name="Pham C."/>
            <person name="Simmons D."/>
            <person name="Wilczek-Boney K."/>
            <person name="Hale W."/>
            <person name="Jakkamsetti A."/>
            <person name="Pham P."/>
            <person name="Ruth R."/>
            <person name="San Lucas F."/>
            <person name="Warren J."/>
            <person name="Zhang J."/>
            <person name="Zhao Z."/>
            <person name="Zhou C."/>
            <person name="Zhu D."/>
            <person name="Lee S."/>
            <person name="Bess C."/>
            <person name="Blankenburg K."/>
            <person name="Forbes L."/>
            <person name="Fu Q."/>
            <person name="Gubbala S."/>
            <person name="Hirani K."/>
            <person name="Jayaseelan J.C."/>
            <person name="Lara F."/>
            <person name="Munidasa M."/>
            <person name="Palculict T."/>
            <person name="Patil S."/>
            <person name="Pu L.-L."/>
            <person name="Saada N."/>
            <person name="Tang L."/>
            <person name="Weissenberger G."/>
            <person name="Zhu Y."/>
            <person name="Hemphill L."/>
            <person name="Shang Y."/>
            <person name="Youmans B."/>
            <person name="Ayvaz T."/>
            <person name="Ross M."/>
            <person name="Santibanez J."/>
            <person name="Aqrawi P."/>
            <person name="Gross S."/>
            <person name="Joshi V."/>
            <person name="Fowler G."/>
            <person name="Nazareth L."/>
            <person name="Reid J."/>
            <person name="Worley K."/>
            <person name="Petrosino J."/>
            <person name="Highlander S."/>
            <person name="Gibbs R."/>
        </authorList>
    </citation>
    <scope>NUCLEOTIDE SEQUENCE [LARGE SCALE GENOMIC DNA]</scope>
    <source>
        <strain evidence="9 10">ATCC 25976</strain>
    </source>
</reference>
<name>E8KF22_9PAST</name>
<dbReference type="EC" id="2.1.1.72" evidence="2"/>
<dbReference type="SUPFAM" id="SSF116734">
    <property type="entry name" value="DNA methylase specificity domain"/>
    <property type="match status" value="1"/>
</dbReference>
<dbReference type="EMBL" id="AEVG01000030">
    <property type="protein sequence ID" value="EFX92552.1"/>
    <property type="molecule type" value="Genomic_DNA"/>
</dbReference>
<keyword evidence="4" id="KW-0808">Transferase</keyword>
<organism evidence="9 10">
    <name type="scientific">Actinobacillus ureae ATCC 25976</name>
    <dbReference type="NCBI Taxonomy" id="887324"/>
    <lineage>
        <taxon>Bacteria</taxon>
        <taxon>Pseudomonadati</taxon>
        <taxon>Pseudomonadota</taxon>
        <taxon>Gammaproteobacteria</taxon>
        <taxon>Pasteurellales</taxon>
        <taxon>Pasteurellaceae</taxon>
        <taxon>Actinobacillus</taxon>
    </lineage>
</organism>
<dbReference type="AlphaFoldDB" id="E8KF22"/>
<evidence type="ECO:0000256" key="6">
    <source>
        <dbReference type="ARBA" id="ARBA00022747"/>
    </source>
</evidence>
<dbReference type="PANTHER" id="PTHR42933">
    <property type="entry name" value="SLR6095 PROTEIN"/>
    <property type="match status" value="1"/>
</dbReference>
<keyword evidence="10" id="KW-1185">Reference proteome</keyword>
<evidence type="ECO:0000256" key="5">
    <source>
        <dbReference type="ARBA" id="ARBA00022691"/>
    </source>
</evidence>
<dbReference type="SUPFAM" id="SSF53335">
    <property type="entry name" value="S-adenosyl-L-methionine-dependent methyltransferases"/>
    <property type="match status" value="1"/>
</dbReference>
<dbReference type="GO" id="GO:0032259">
    <property type="term" value="P:methylation"/>
    <property type="evidence" value="ECO:0007669"/>
    <property type="project" value="UniProtKB-KW"/>
</dbReference>
<dbReference type="InterPro" id="IPR029063">
    <property type="entry name" value="SAM-dependent_MTases_sf"/>
</dbReference>
<dbReference type="GO" id="GO:0009007">
    <property type="term" value="F:site-specific DNA-methyltransferase (adenine-specific) activity"/>
    <property type="evidence" value="ECO:0007669"/>
    <property type="project" value="UniProtKB-EC"/>
</dbReference>
<dbReference type="Pfam" id="PF02384">
    <property type="entry name" value="N6_Mtase"/>
    <property type="match status" value="1"/>
</dbReference>
<dbReference type="GO" id="GO:0008170">
    <property type="term" value="F:N-methyltransferase activity"/>
    <property type="evidence" value="ECO:0007669"/>
    <property type="project" value="InterPro"/>
</dbReference>
<evidence type="ECO:0000313" key="10">
    <source>
        <dbReference type="Proteomes" id="UP000005467"/>
    </source>
</evidence>
<dbReference type="InterPro" id="IPR003356">
    <property type="entry name" value="DNA_methylase_A-5"/>
</dbReference>
<dbReference type="GO" id="GO:0003677">
    <property type="term" value="F:DNA binding"/>
    <property type="evidence" value="ECO:0007669"/>
    <property type="project" value="InterPro"/>
</dbReference>
<protein>
    <recommendedName>
        <fullName evidence="2">site-specific DNA-methyltransferase (adenine-specific)</fullName>
        <ecNumber evidence="2">2.1.1.72</ecNumber>
    </recommendedName>
</protein>
<dbReference type="HOGENOM" id="CLU_015410_2_1_6"/>
<comment type="catalytic activity">
    <reaction evidence="7">
        <text>a 2'-deoxyadenosine in DNA + S-adenosyl-L-methionine = an N(6)-methyl-2'-deoxyadenosine in DNA + S-adenosyl-L-homocysteine + H(+)</text>
        <dbReference type="Rhea" id="RHEA:15197"/>
        <dbReference type="Rhea" id="RHEA-COMP:12418"/>
        <dbReference type="Rhea" id="RHEA-COMP:12419"/>
        <dbReference type="ChEBI" id="CHEBI:15378"/>
        <dbReference type="ChEBI" id="CHEBI:57856"/>
        <dbReference type="ChEBI" id="CHEBI:59789"/>
        <dbReference type="ChEBI" id="CHEBI:90615"/>
        <dbReference type="ChEBI" id="CHEBI:90616"/>
        <dbReference type="EC" id="2.1.1.72"/>
    </reaction>
</comment>
<keyword evidence="3 9" id="KW-0489">Methyltransferase</keyword>
<evidence type="ECO:0000313" key="9">
    <source>
        <dbReference type="EMBL" id="EFX92552.1"/>
    </source>
</evidence>
<evidence type="ECO:0000256" key="3">
    <source>
        <dbReference type="ARBA" id="ARBA00022603"/>
    </source>
</evidence>
<dbReference type="REBASE" id="32868">
    <property type="entry name" value="Aur25976ORF439P"/>
</dbReference>
<feature type="domain" description="DNA methylase adenine-specific" evidence="8">
    <location>
        <begin position="292"/>
        <end position="601"/>
    </location>
</feature>
<evidence type="ECO:0000256" key="7">
    <source>
        <dbReference type="ARBA" id="ARBA00047942"/>
    </source>
</evidence>
<dbReference type="Proteomes" id="UP000005467">
    <property type="component" value="Unassembled WGS sequence"/>
</dbReference>
<dbReference type="PRINTS" id="PR00507">
    <property type="entry name" value="N12N6MTFRASE"/>
</dbReference>
<evidence type="ECO:0000256" key="4">
    <source>
        <dbReference type="ARBA" id="ARBA00022679"/>
    </source>
</evidence>
<dbReference type="Gene3D" id="3.40.50.150">
    <property type="entry name" value="Vaccinia Virus protein VP39"/>
    <property type="match status" value="1"/>
</dbReference>
<evidence type="ECO:0000256" key="2">
    <source>
        <dbReference type="ARBA" id="ARBA00011900"/>
    </source>
</evidence>
<accession>E8KF22</accession>
<dbReference type="RefSeq" id="WP_005621752.1">
    <property type="nucleotide sequence ID" value="NZ_GL831080.1"/>
</dbReference>
<dbReference type="InterPro" id="IPR051537">
    <property type="entry name" value="DNA_Adenine_Mtase"/>
</dbReference>
<evidence type="ECO:0000256" key="1">
    <source>
        <dbReference type="ARBA" id="ARBA00006594"/>
    </source>
</evidence>
<keyword evidence="6" id="KW-0680">Restriction system</keyword>
<comment type="caution">
    <text evidence="9">The sequence shown here is derived from an EMBL/GenBank/DDBJ whole genome shotgun (WGS) entry which is preliminary data.</text>
</comment>
<dbReference type="PANTHER" id="PTHR42933:SF3">
    <property type="entry name" value="TYPE I RESTRICTION ENZYME MJAVIII METHYLASE SUBUNIT"/>
    <property type="match status" value="1"/>
</dbReference>
<dbReference type="GO" id="GO:0009307">
    <property type="term" value="P:DNA restriction-modification system"/>
    <property type="evidence" value="ECO:0007669"/>
    <property type="project" value="UniProtKB-KW"/>
</dbReference>
<gene>
    <name evidence="9" type="ORF">HMPREF0027_0439</name>
</gene>
<proteinExistence type="inferred from homology"/>
<comment type="similarity">
    <text evidence="1">Belongs to the N(4)/N(6)-methyltransferase family.</text>
</comment>
<evidence type="ECO:0000259" key="8">
    <source>
        <dbReference type="Pfam" id="PF02384"/>
    </source>
</evidence>